<dbReference type="Proteomes" id="UP000821866">
    <property type="component" value="Chromosome 1"/>
</dbReference>
<organism evidence="2 3">
    <name type="scientific">Rhipicephalus microplus</name>
    <name type="common">Cattle tick</name>
    <name type="synonym">Boophilus microplus</name>
    <dbReference type="NCBI Taxonomy" id="6941"/>
    <lineage>
        <taxon>Eukaryota</taxon>
        <taxon>Metazoa</taxon>
        <taxon>Ecdysozoa</taxon>
        <taxon>Arthropoda</taxon>
        <taxon>Chelicerata</taxon>
        <taxon>Arachnida</taxon>
        <taxon>Acari</taxon>
        <taxon>Parasitiformes</taxon>
        <taxon>Ixodida</taxon>
        <taxon>Ixodoidea</taxon>
        <taxon>Ixodidae</taxon>
        <taxon>Rhipicephalinae</taxon>
        <taxon>Rhipicephalus</taxon>
        <taxon>Boophilus</taxon>
    </lineage>
</organism>
<feature type="region of interest" description="Disordered" evidence="1">
    <location>
        <begin position="57"/>
        <end position="373"/>
    </location>
</feature>
<dbReference type="VEuPathDB" id="VectorBase:LOC119174257"/>
<feature type="compositionally biased region" description="Pro residues" evidence="1">
    <location>
        <begin position="133"/>
        <end position="144"/>
    </location>
</feature>
<feature type="compositionally biased region" description="Polar residues" evidence="1">
    <location>
        <begin position="304"/>
        <end position="339"/>
    </location>
</feature>
<proteinExistence type="predicted"/>
<feature type="compositionally biased region" description="Low complexity" evidence="1">
    <location>
        <begin position="101"/>
        <end position="132"/>
    </location>
</feature>
<keyword evidence="3" id="KW-1185">Reference proteome</keyword>
<feature type="compositionally biased region" description="Polar residues" evidence="1">
    <location>
        <begin position="279"/>
        <end position="291"/>
    </location>
</feature>
<evidence type="ECO:0000256" key="1">
    <source>
        <dbReference type="SAM" id="MobiDB-lite"/>
    </source>
</evidence>
<comment type="caution">
    <text evidence="2">The sequence shown here is derived from an EMBL/GenBank/DDBJ whole genome shotgun (WGS) entry which is preliminary data.</text>
</comment>
<sequence length="373" mass="37083">MALRCDVGPHSAPAKCALTCQRGKEPTVDWRRPRGALAAILADAGAYARPGYAVGARTAAGERGTSKVPSSTVISSSPVGPLGPSPVASKDVSSATAGTMPQAQPQQPSQPQSQQQSLPSQPSAAAPPSASLPRPPGIPAPKEPPQGLGNSVPPTANALGAAPASSATSVAASATSSASHKPGSVMTPEHLLLQSQSHSERSKPVSSSSVAGPQSKMYTGGAATQRNSQGLEGGLSSAGKVEQPMYSSAGAGGQHYGGGAYPGGGGKGLVGSYLAHSQGFPSATTGQQHYYTAQQPTSSTTAAFGQQQSNGYQGPYQSNAYSGPSQPQQANYGVSSKLSASAGLGPHSVKDSVLDSTSQQGTASQVGSPLLCV</sequence>
<reference evidence="2" key="2">
    <citation type="submission" date="2021-09" db="EMBL/GenBank/DDBJ databases">
        <authorList>
            <person name="Jia N."/>
            <person name="Wang J."/>
            <person name="Shi W."/>
            <person name="Du L."/>
            <person name="Sun Y."/>
            <person name="Zhan W."/>
            <person name="Jiang J."/>
            <person name="Wang Q."/>
            <person name="Zhang B."/>
            <person name="Ji P."/>
            <person name="Sakyi L.B."/>
            <person name="Cui X."/>
            <person name="Yuan T."/>
            <person name="Jiang B."/>
            <person name="Yang W."/>
            <person name="Lam T.T.-Y."/>
            <person name="Chang Q."/>
            <person name="Ding S."/>
            <person name="Wang X."/>
            <person name="Zhu J."/>
            <person name="Ruan X."/>
            <person name="Zhao L."/>
            <person name="Wei J."/>
            <person name="Que T."/>
            <person name="Du C."/>
            <person name="Cheng J."/>
            <person name="Dai P."/>
            <person name="Han X."/>
            <person name="Huang E."/>
            <person name="Gao Y."/>
            <person name="Liu J."/>
            <person name="Shao H."/>
            <person name="Ye R."/>
            <person name="Li L."/>
            <person name="Wei W."/>
            <person name="Wang X."/>
            <person name="Wang C."/>
            <person name="Huo Q."/>
            <person name="Li W."/>
            <person name="Guo W."/>
            <person name="Chen H."/>
            <person name="Chen S."/>
            <person name="Zhou L."/>
            <person name="Zhou L."/>
            <person name="Ni X."/>
            <person name="Tian J."/>
            <person name="Zhou Y."/>
            <person name="Sheng Y."/>
            <person name="Liu T."/>
            <person name="Pan Y."/>
            <person name="Xia L."/>
            <person name="Li J."/>
            <person name="Zhao F."/>
            <person name="Cao W."/>
        </authorList>
    </citation>
    <scope>NUCLEOTIDE SEQUENCE</scope>
    <source>
        <strain evidence="2">Rmic-2018</strain>
        <tissue evidence="2">Larvae</tissue>
    </source>
</reference>
<accession>A0A9J6EZ20</accession>
<evidence type="ECO:0000313" key="2">
    <source>
        <dbReference type="EMBL" id="KAH8039766.1"/>
    </source>
</evidence>
<dbReference type="EMBL" id="JABSTU010000001">
    <property type="protein sequence ID" value="KAH8039766.1"/>
    <property type="molecule type" value="Genomic_DNA"/>
</dbReference>
<dbReference type="AlphaFoldDB" id="A0A9J6EZ20"/>
<feature type="compositionally biased region" description="Polar residues" evidence="1">
    <location>
        <begin position="354"/>
        <end position="367"/>
    </location>
</feature>
<gene>
    <name evidence="2" type="ORF">HPB51_008698</name>
</gene>
<reference evidence="2" key="1">
    <citation type="journal article" date="2020" name="Cell">
        <title>Large-Scale Comparative Analyses of Tick Genomes Elucidate Their Genetic Diversity and Vector Capacities.</title>
        <authorList>
            <consortium name="Tick Genome and Microbiome Consortium (TIGMIC)"/>
            <person name="Jia N."/>
            <person name="Wang J."/>
            <person name="Shi W."/>
            <person name="Du L."/>
            <person name="Sun Y."/>
            <person name="Zhan W."/>
            <person name="Jiang J.F."/>
            <person name="Wang Q."/>
            <person name="Zhang B."/>
            <person name="Ji P."/>
            <person name="Bell-Sakyi L."/>
            <person name="Cui X.M."/>
            <person name="Yuan T.T."/>
            <person name="Jiang B.G."/>
            <person name="Yang W.F."/>
            <person name="Lam T.T."/>
            <person name="Chang Q.C."/>
            <person name="Ding S.J."/>
            <person name="Wang X.J."/>
            <person name="Zhu J.G."/>
            <person name="Ruan X.D."/>
            <person name="Zhao L."/>
            <person name="Wei J.T."/>
            <person name="Ye R.Z."/>
            <person name="Que T.C."/>
            <person name="Du C.H."/>
            <person name="Zhou Y.H."/>
            <person name="Cheng J.X."/>
            <person name="Dai P.F."/>
            <person name="Guo W.B."/>
            <person name="Han X.H."/>
            <person name="Huang E.J."/>
            <person name="Li L.F."/>
            <person name="Wei W."/>
            <person name="Gao Y.C."/>
            <person name="Liu J.Z."/>
            <person name="Shao H.Z."/>
            <person name="Wang X."/>
            <person name="Wang C.C."/>
            <person name="Yang T.C."/>
            <person name="Huo Q.B."/>
            <person name="Li W."/>
            <person name="Chen H.Y."/>
            <person name="Chen S.E."/>
            <person name="Zhou L.G."/>
            <person name="Ni X.B."/>
            <person name="Tian J.H."/>
            <person name="Sheng Y."/>
            <person name="Liu T."/>
            <person name="Pan Y.S."/>
            <person name="Xia L.Y."/>
            <person name="Li J."/>
            <person name="Zhao F."/>
            <person name="Cao W.C."/>
        </authorList>
    </citation>
    <scope>NUCLEOTIDE SEQUENCE</scope>
    <source>
        <strain evidence="2">Rmic-2018</strain>
    </source>
</reference>
<evidence type="ECO:0000313" key="3">
    <source>
        <dbReference type="Proteomes" id="UP000821866"/>
    </source>
</evidence>
<feature type="compositionally biased region" description="Gly residues" evidence="1">
    <location>
        <begin position="250"/>
        <end position="269"/>
    </location>
</feature>
<feature type="compositionally biased region" description="Low complexity" evidence="1">
    <location>
        <begin position="153"/>
        <end position="179"/>
    </location>
</feature>
<feature type="compositionally biased region" description="Low complexity" evidence="1">
    <location>
        <begin position="66"/>
        <end position="87"/>
    </location>
</feature>
<protein>
    <submittedName>
        <fullName evidence="2">Uncharacterized protein</fullName>
    </submittedName>
</protein>
<feature type="compositionally biased region" description="Low complexity" evidence="1">
    <location>
        <begin position="292"/>
        <end position="303"/>
    </location>
</feature>
<name>A0A9J6EZ20_RHIMP</name>